<accession>A0A937FYZ2</accession>
<organism evidence="2 3">
    <name type="scientific">Fulvivirga marina</name>
    <dbReference type="NCBI Taxonomy" id="2494733"/>
    <lineage>
        <taxon>Bacteria</taxon>
        <taxon>Pseudomonadati</taxon>
        <taxon>Bacteroidota</taxon>
        <taxon>Cytophagia</taxon>
        <taxon>Cytophagales</taxon>
        <taxon>Fulvivirgaceae</taxon>
        <taxon>Fulvivirga</taxon>
    </lineage>
</organism>
<dbReference type="PANTHER" id="PTHR48207">
    <property type="entry name" value="SUCCINATE--HYDROXYMETHYLGLUTARATE COA-TRANSFERASE"/>
    <property type="match status" value="1"/>
</dbReference>
<dbReference type="GO" id="GO:0008410">
    <property type="term" value="F:CoA-transferase activity"/>
    <property type="evidence" value="ECO:0007669"/>
    <property type="project" value="TreeGrafter"/>
</dbReference>
<keyword evidence="3" id="KW-1185">Reference proteome</keyword>
<dbReference type="InterPro" id="IPR023606">
    <property type="entry name" value="CoA-Trfase_III_dom_1_sf"/>
</dbReference>
<dbReference type="InterPro" id="IPR003673">
    <property type="entry name" value="CoA-Trfase_fam_III"/>
</dbReference>
<dbReference type="EMBL" id="JAEUGD010000014">
    <property type="protein sequence ID" value="MBL6445496.1"/>
    <property type="molecule type" value="Genomic_DNA"/>
</dbReference>
<gene>
    <name evidence="2" type="ORF">JMN32_04205</name>
</gene>
<dbReference type="PANTHER" id="PTHR48207:SF3">
    <property type="entry name" value="SUCCINATE--HYDROXYMETHYLGLUTARATE COA-TRANSFERASE"/>
    <property type="match status" value="1"/>
</dbReference>
<dbReference type="Gene3D" id="3.30.1540.10">
    <property type="entry name" value="formyl-coa transferase, domain 3"/>
    <property type="match status" value="1"/>
</dbReference>
<dbReference type="AlphaFoldDB" id="A0A937FYZ2"/>
<proteinExistence type="predicted"/>
<keyword evidence="1 2" id="KW-0808">Transferase</keyword>
<protein>
    <submittedName>
        <fullName evidence="2">CoA transferase</fullName>
    </submittedName>
</protein>
<dbReference type="InterPro" id="IPR044855">
    <property type="entry name" value="CoA-Trfase_III_dom3_sf"/>
</dbReference>
<comment type="caution">
    <text evidence="2">The sequence shown here is derived from an EMBL/GenBank/DDBJ whole genome shotgun (WGS) entry which is preliminary data.</text>
</comment>
<dbReference type="RefSeq" id="WP_202855037.1">
    <property type="nucleotide sequence ID" value="NZ_JAEUGD010000014.1"/>
</dbReference>
<evidence type="ECO:0000313" key="3">
    <source>
        <dbReference type="Proteomes" id="UP000614216"/>
    </source>
</evidence>
<sequence length="397" mass="42683">MQSRELFSGVRVIELASVLAGPGVGQFFAELGAEVLKVESVINQGDVTRTWKLKGEVAGDISAYFTSINWGKKSIGIDISKKQGLEILYKLVSGADIVIVSYKPGDAEKLGVDYQSLKKIKGDLLYGKITGYGDDNPKVGYDAIIQAEAGFMSMNGEPDSKPVKIPVALMDILAGHHLKEALLLAYIHKLKTGEGGEVSVSLIEAAVASLANQGTNWLMARKVPSRQGSSHPNIAPYGDIFTSKDQREIILAVGTDKQFLNLCNCLNINDLPVSESYGNNAARVLNRRGLYAVLQSAIAQRESGELLDDLNKSKVPVGVVQNVKEAVQMGAVKSLLLKQGTFKGIATFAAHFGGVKDESSHLSPPPHFGAHTREVLTSQLGMTNEDIQKLYDSSVIS</sequence>
<dbReference type="Pfam" id="PF02515">
    <property type="entry name" value="CoA_transf_3"/>
    <property type="match status" value="1"/>
</dbReference>
<dbReference type="Proteomes" id="UP000614216">
    <property type="component" value="Unassembled WGS sequence"/>
</dbReference>
<dbReference type="Gene3D" id="3.40.50.10540">
    <property type="entry name" value="Crotonobetainyl-coa:carnitine coa-transferase, domain 1"/>
    <property type="match status" value="1"/>
</dbReference>
<dbReference type="SUPFAM" id="SSF89796">
    <property type="entry name" value="CoA-transferase family III (CaiB/BaiF)"/>
    <property type="match status" value="1"/>
</dbReference>
<name>A0A937FYZ2_9BACT</name>
<evidence type="ECO:0000256" key="1">
    <source>
        <dbReference type="ARBA" id="ARBA00022679"/>
    </source>
</evidence>
<evidence type="ECO:0000313" key="2">
    <source>
        <dbReference type="EMBL" id="MBL6445496.1"/>
    </source>
</evidence>
<dbReference type="InterPro" id="IPR050483">
    <property type="entry name" value="CoA-transferase_III_domain"/>
</dbReference>
<reference evidence="2" key="1">
    <citation type="submission" date="2021-01" db="EMBL/GenBank/DDBJ databases">
        <title>Fulvivirga kasyanovii gen. nov., sp nov., a novel member of the phylum Bacteroidetes isolated from seawater in a mussel farm.</title>
        <authorList>
            <person name="Zhao L.-H."/>
            <person name="Wang Z.-J."/>
        </authorList>
    </citation>
    <scope>NUCLEOTIDE SEQUENCE</scope>
    <source>
        <strain evidence="2">29W222</strain>
    </source>
</reference>